<dbReference type="PANTHER" id="PTHR48090:SF7">
    <property type="entry name" value="RFBJ PROTEIN"/>
    <property type="match status" value="1"/>
</dbReference>
<dbReference type="Gene3D" id="3.90.550.10">
    <property type="entry name" value="Spore Coat Polysaccharide Biosynthesis Protein SpsA, Chain A"/>
    <property type="match status" value="1"/>
</dbReference>
<dbReference type="EMBL" id="CADCTA010000097">
    <property type="protein sequence ID" value="CAA9261179.1"/>
    <property type="molecule type" value="Genomic_DNA"/>
</dbReference>
<sequence length="268" mass="29086">MTNQPNDSLELPRIGIVLPACDEESCIAAVLSELLATIDPSKYVIAVGVNGTSDRTAEIARRFPVIVAETDARGYGHGCMAAIAALCRVHPTVGAYIFFAADGASDPSDVALLAAAYEEGNDFVLGSRTAVRSNWAAMTLPHVAANFALGMWCTVLTSRWFTDLGPLRLVERSLFETMGLRELTYGWTIESQIAAACLRARIRQLSVRERPRIAGEQKVSRVSWRRTFAIGCRIMAAGWRTDVRFAQRIPEVPANCAAELVPQSQGGS</sequence>
<gene>
    <name evidence="2" type="ORF">AVDCRST_MAG42-2961</name>
</gene>
<dbReference type="Pfam" id="PF00535">
    <property type="entry name" value="Glycos_transf_2"/>
    <property type="match status" value="1"/>
</dbReference>
<evidence type="ECO:0000259" key="1">
    <source>
        <dbReference type="Pfam" id="PF00535"/>
    </source>
</evidence>
<evidence type="ECO:0000313" key="2">
    <source>
        <dbReference type="EMBL" id="CAA9261179.1"/>
    </source>
</evidence>
<accession>A0A6J4IVA3</accession>
<dbReference type="InterPro" id="IPR001173">
    <property type="entry name" value="Glyco_trans_2-like"/>
</dbReference>
<dbReference type="SUPFAM" id="SSF53448">
    <property type="entry name" value="Nucleotide-diphospho-sugar transferases"/>
    <property type="match status" value="1"/>
</dbReference>
<reference evidence="2" key="1">
    <citation type="submission" date="2020-02" db="EMBL/GenBank/DDBJ databases">
        <authorList>
            <person name="Meier V. D."/>
        </authorList>
    </citation>
    <scope>NUCLEOTIDE SEQUENCE</scope>
    <source>
        <strain evidence="2">AVDCRST_MAG42</strain>
    </source>
</reference>
<dbReference type="AlphaFoldDB" id="A0A6J4IVA3"/>
<organism evidence="2">
    <name type="scientific">uncultured Chthoniobacterales bacterium</name>
    <dbReference type="NCBI Taxonomy" id="1836801"/>
    <lineage>
        <taxon>Bacteria</taxon>
        <taxon>Pseudomonadati</taxon>
        <taxon>Verrucomicrobiota</taxon>
        <taxon>Spartobacteria</taxon>
        <taxon>Chthoniobacterales</taxon>
        <taxon>environmental samples</taxon>
    </lineage>
</organism>
<dbReference type="PANTHER" id="PTHR48090">
    <property type="entry name" value="UNDECAPRENYL-PHOSPHATE 4-DEOXY-4-FORMAMIDO-L-ARABINOSE TRANSFERASE-RELATED"/>
    <property type="match status" value="1"/>
</dbReference>
<dbReference type="InterPro" id="IPR050256">
    <property type="entry name" value="Glycosyltransferase_2"/>
</dbReference>
<protein>
    <recommendedName>
        <fullName evidence="1">Glycosyltransferase 2-like domain-containing protein</fullName>
    </recommendedName>
</protein>
<dbReference type="InterPro" id="IPR029044">
    <property type="entry name" value="Nucleotide-diphossugar_trans"/>
</dbReference>
<feature type="domain" description="Glycosyltransferase 2-like" evidence="1">
    <location>
        <begin position="16"/>
        <end position="144"/>
    </location>
</feature>
<name>A0A6J4IVA3_9BACT</name>
<proteinExistence type="predicted"/>